<feature type="transmembrane region" description="Helical" evidence="7">
    <location>
        <begin position="379"/>
        <end position="401"/>
    </location>
</feature>
<name>A0A9D1YTL9_9MICO</name>
<dbReference type="Gene3D" id="1.20.1250.20">
    <property type="entry name" value="MFS general substrate transporter like domains"/>
    <property type="match status" value="2"/>
</dbReference>
<keyword evidence="4 7" id="KW-0812">Transmembrane</keyword>
<dbReference type="InterPro" id="IPR001958">
    <property type="entry name" value="Tet-R_TetA/multi-R_MdtG-like"/>
</dbReference>
<feature type="transmembrane region" description="Helical" evidence="7">
    <location>
        <begin position="290"/>
        <end position="309"/>
    </location>
</feature>
<dbReference type="InterPro" id="IPR050171">
    <property type="entry name" value="MFS_Transporters"/>
</dbReference>
<proteinExistence type="predicted"/>
<dbReference type="PANTHER" id="PTHR23517:SF3">
    <property type="entry name" value="INTEGRAL MEMBRANE TRANSPORT PROTEIN"/>
    <property type="match status" value="1"/>
</dbReference>
<feature type="transmembrane region" description="Helical" evidence="7">
    <location>
        <begin position="16"/>
        <end position="38"/>
    </location>
</feature>
<evidence type="ECO:0000256" key="3">
    <source>
        <dbReference type="ARBA" id="ARBA00022475"/>
    </source>
</evidence>
<evidence type="ECO:0000256" key="7">
    <source>
        <dbReference type="SAM" id="Phobius"/>
    </source>
</evidence>
<dbReference type="SUPFAM" id="SSF103473">
    <property type="entry name" value="MFS general substrate transporter"/>
    <property type="match status" value="1"/>
</dbReference>
<evidence type="ECO:0000256" key="2">
    <source>
        <dbReference type="ARBA" id="ARBA00022448"/>
    </source>
</evidence>
<reference evidence="9" key="1">
    <citation type="journal article" date="2021" name="PeerJ">
        <title>Extensive microbial diversity within the chicken gut microbiome revealed by metagenomics and culture.</title>
        <authorList>
            <person name="Gilroy R."/>
            <person name="Ravi A."/>
            <person name="Getino M."/>
            <person name="Pursley I."/>
            <person name="Horton D.L."/>
            <person name="Alikhan N.F."/>
            <person name="Baker D."/>
            <person name="Gharbi K."/>
            <person name="Hall N."/>
            <person name="Watson M."/>
            <person name="Adriaenssens E.M."/>
            <person name="Foster-Nyarko E."/>
            <person name="Jarju S."/>
            <person name="Secka A."/>
            <person name="Antonio M."/>
            <person name="Oren A."/>
            <person name="Chaudhuri R.R."/>
            <person name="La Ragione R."/>
            <person name="Hildebrand F."/>
            <person name="Pallen M.J."/>
        </authorList>
    </citation>
    <scope>NUCLEOTIDE SEQUENCE</scope>
    <source>
        <strain evidence="9">ChiGjej1B1-98</strain>
    </source>
</reference>
<keyword evidence="5 7" id="KW-1133">Transmembrane helix</keyword>
<evidence type="ECO:0000259" key="8">
    <source>
        <dbReference type="PROSITE" id="PS50850"/>
    </source>
</evidence>
<gene>
    <name evidence="9" type="ORF">H9830_03285</name>
</gene>
<reference evidence="9" key="2">
    <citation type="submission" date="2021-04" db="EMBL/GenBank/DDBJ databases">
        <authorList>
            <person name="Gilroy R."/>
        </authorList>
    </citation>
    <scope>NUCLEOTIDE SEQUENCE</scope>
    <source>
        <strain evidence="9">ChiGjej1B1-98</strain>
    </source>
</reference>
<keyword evidence="3" id="KW-1003">Cell membrane</keyword>
<feature type="transmembrane region" description="Helical" evidence="7">
    <location>
        <begin position="171"/>
        <end position="190"/>
    </location>
</feature>
<keyword evidence="6 7" id="KW-0472">Membrane</keyword>
<protein>
    <submittedName>
        <fullName evidence="9">MFS transporter</fullName>
    </submittedName>
</protein>
<sequence length="420" mass="43041">MTGDEREGDRFPFRSVAIAVFAPTIAFAIGQGALIPFIPLLARDMGASLAIAGIVAAMATIGELLGSVPGGALVAKFGERATMIYAGLTVLVFLGLAFFATEWWQLAACILAAGLGTAVFSLARHAFMTTFVPYRYRARSLATLGGTFRLGVAIGPLISSALFALGAETRVSLAVFGVGALIAVVILFFLPDPTTTFSSDPARAGQRNAAAASRGILPTLRANARTLATVGVGAALMAFARNARTLLVPLWAVSIGVDATTTGIVIGLAGIVDFALFFASGWIMDRFGRMWAVVPSILGLGTGFLLLTFTHDVPYAITTWIVAAGMLALANGIGSGILMTLGSDLADPVSPAPFLGAWRLVTNSGSALAPVTISGIVQVASISFAAGGMAAICVLGAVILIRTVPGAQNTSNASSDDDLD</sequence>
<keyword evidence="2" id="KW-0813">Transport</keyword>
<evidence type="ECO:0000256" key="4">
    <source>
        <dbReference type="ARBA" id="ARBA00022692"/>
    </source>
</evidence>
<dbReference type="InterPro" id="IPR036259">
    <property type="entry name" value="MFS_trans_sf"/>
</dbReference>
<accession>A0A9D1YTL9</accession>
<dbReference type="EMBL" id="DXDC01000099">
    <property type="protein sequence ID" value="HIY65286.1"/>
    <property type="molecule type" value="Genomic_DNA"/>
</dbReference>
<evidence type="ECO:0000256" key="6">
    <source>
        <dbReference type="ARBA" id="ARBA00023136"/>
    </source>
</evidence>
<dbReference type="PROSITE" id="PS50850">
    <property type="entry name" value="MFS"/>
    <property type="match status" value="1"/>
</dbReference>
<dbReference type="InterPro" id="IPR020846">
    <property type="entry name" value="MFS_dom"/>
</dbReference>
<evidence type="ECO:0000256" key="5">
    <source>
        <dbReference type="ARBA" id="ARBA00022989"/>
    </source>
</evidence>
<dbReference type="GO" id="GO:0005886">
    <property type="term" value="C:plasma membrane"/>
    <property type="evidence" value="ECO:0007669"/>
    <property type="project" value="UniProtKB-SubCell"/>
</dbReference>
<feature type="transmembrane region" description="Helical" evidence="7">
    <location>
        <begin position="148"/>
        <end position="165"/>
    </location>
</feature>
<dbReference type="AlphaFoldDB" id="A0A9D1YTL9"/>
<feature type="transmembrane region" description="Helical" evidence="7">
    <location>
        <begin position="105"/>
        <end position="127"/>
    </location>
</feature>
<feature type="domain" description="Major facilitator superfamily (MFS) profile" evidence="8">
    <location>
        <begin position="16"/>
        <end position="408"/>
    </location>
</feature>
<evidence type="ECO:0000313" key="10">
    <source>
        <dbReference type="Proteomes" id="UP000824005"/>
    </source>
</evidence>
<feature type="transmembrane region" description="Helical" evidence="7">
    <location>
        <begin position="82"/>
        <end position="99"/>
    </location>
</feature>
<organism evidence="9 10">
    <name type="scientific">Candidatus Agrococcus pullicola</name>
    <dbReference type="NCBI Taxonomy" id="2838429"/>
    <lineage>
        <taxon>Bacteria</taxon>
        <taxon>Bacillati</taxon>
        <taxon>Actinomycetota</taxon>
        <taxon>Actinomycetes</taxon>
        <taxon>Micrococcales</taxon>
        <taxon>Microbacteriaceae</taxon>
        <taxon>Agrococcus</taxon>
    </lineage>
</organism>
<comment type="subcellular location">
    <subcellularLocation>
        <location evidence="1">Cell membrane</location>
        <topology evidence="1">Multi-pass membrane protein</topology>
    </subcellularLocation>
</comment>
<dbReference type="PRINTS" id="PR01035">
    <property type="entry name" value="TCRTETA"/>
</dbReference>
<dbReference type="PANTHER" id="PTHR23517">
    <property type="entry name" value="RESISTANCE PROTEIN MDTM, PUTATIVE-RELATED-RELATED"/>
    <property type="match status" value="1"/>
</dbReference>
<dbReference type="Pfam" id="PF07690">
    <property type="entry name" value="MFS_1"/>
    <property type="match status" value="1"/>
</dbReference>
<dbReference type="Proteomes" id="UP000824005">
    <property type="component" value="Unassembled WGS sequence"/>
</dbReference>
<feature type="transmembrane region" description="Helical" evidence="7">
    <location>
        <begin position="260"/>
        <end position="283"/>
    </location>
</feature>
<feature type="transmembrane region" description="Helical" evidence="7">
    <location>
        <begin position="315"/>
        <end position="342"/>
    </location>
</feature>
<comment type="caution">
    <text evidence="9">The sequence shown here is derived from an EMBL/GenBank/DDBJ whole genome shotgun (WGS) entry which is preliminary data.</text>
</comment>
<dbReference type="GO" id="GO:0022857">
    <property type="term" value="F:transmembrane transporter activity"/>
    <property type="evidence" value="ECO:0007669"/>
    <property type="project" value="InterPro"/>
</dbReference>
<dbReference type="InterPro" id="IPR011701">
    <property type="entry name" value="MFS"/>
</dbReference>
<feature type="transmembrane region" description="Helical" evidence="7">
    <location>
        <begin position="50"/>
        <end position="75"/>
    </location>
</feature>
<evidence type="ECO:0000256" key="1">
    <source>
        <dbReference type="ARBA" id="ARBA00004651"/>
    </source>
</evidence>
<evidence type="ECO:0000313" key="9">
    <source>
        <dbReference type="EMBL" id="HIY65286.1"/>
    </source>
</evidence>